<dbReference type="CDD" id="cd00761">
    <property type="entry name" value="Glyco_tranf_GTA_type"/>
    <property type="match status" value="1"/>
</dbReference>
<comment type="caution">
    <text evidence="5">The sequence shown here is derived from an EMBL/GenBank/DDBJ whole genome shotgun (WGS) entry which is preliminary data.</text>
</comment>
<evidence type="ECO:0000256" key="1">
    <source>
        <dbReference type="ARBA" id="ARBA00006739"/>
    </source>
</evidence>
<dbReference type="InterPro" id="IPR029044">
    <property type="entry name" value="Nucleotide-diphossugar_trans"/>
</dbReference>
<accession>A0A1F6A4R1</accession>
<keyword evidence="2" id="KW-0328">Glycosyltransferase</keyword>
<evidence type="ECO:0000313" key="6">
    <source>
        <dbReference type="Proteomes" id="UP000177871"/>
    </source>
</evidence>
<dbReference type="Pfam" id="PF00535">
    <property type="entry name" value="Glycos_transf_2"/>
    <property type="match status" value="1"/>
</dbReference>
<dbReference type="Gene3D" id="3.90.550.10">
    <property type="entry name" value="Spore Coat Polysaccharide Biosynthesis Protein SpsA, Chain A"/>
    <property type="match status" value="1"/>
</dbReference>
<evidence type="ECO:0000259" key="4">
    <source>
        <dbReference type="Pfam" id="PF00535"/>
    </source>
</evidence>
<protein>
    <recommendedName>
        <fullName evidence="4">Glycosyltransferase 2-like domain-containing protein</fullName>
    </recommendedName>
</protein>
<comment type="similarity">
    <text evidence="1">Belongs to the glycosyltransferase 2 family.</text>
</comment>
<evidence type="ECO:0000256" key="3">
    <source>
        <dbReference type="ARBA" id="ARBA00022679"/>
    </source>
</evidence>
<dbReference type="Proteomes" id="UP000177871">
    <property type="component" value="Unassembled WGS sequence"/>
</dbReference>
<proteinExistence type="inferred from homology"/>
<gene>
    <name evidence="5" type="ORF">A2721_01030</name>
</gene>
<keyword evidence="3" id="KW-0808">Transferase</keyword>
<evidence type="ECO:0000313" key="5">
    <source>
        <dbReference type="EMBL" id="OGG19720.1"/>
    </source>
</evidence>
<dbReference type="AlphaFoldDB" id="A0A1F6A4R1"/>
<dbReference type="SUPFAM" id="SSF53448">
    <property type="entry name" value="Nucleotide-diphospho-sugar transferases"/>
    <property type="match status" value="1"/>
</dbReference>
<dbReference type="InterPro" id="IPR001173">
    <property type="entry name" value="Glyco_trans_2-like"/>
</dbReference>
<evidence type="ECO:0000256" key="2">
    <source>
        <dbReference type="ARBA" id="ARBA00022676"/>
    </source>
</evidence>
<dbReference type="GO" id="GO:0016757">
    <property type="term" value="F:glycosyltransferase activity"/>
    <property type="evidence" value="ECO:0007669"/>
    <property type="project" value="UniProtKB-KW"/>
</dbReference>
<feature type="domain" description="Glycosyltransferase 2-like" evidence="4">
    <location>
        <begin position="11"/>
        <end position="133"/>
    </location>
</feature>
<dbReference type="PANTHER" id="PTHR43630">
    <property type="entry name" value="POLY-BETA-1,6-N-ACETYL-D-GLUCOSAMINE SYNTHASE"/>
    <property type="match status" value="1"/>
</dbReference>
<name>A0A1F6A4R1_9BACT</name>
<sequence length="288" mass="32443">MSRGKKNSLITVIIPTYNEENSVAWCLLSLSVQSNPHYEIVVIDDGSSDKTIQSIENLNDKVKNFRIFKQEHKGPGEARNLGAKHAKGEILVFIDADMTFDPNFLHELTKPIREGKTIGTDSQSEFLANPENFWALCWNIGRFSSAGVVSDNYKTSMVPNPSNSGGIFRAILKSEFRRVGGFERGGDYTDDESLRRKLGTNATLANNAKFYHYNPSSLSEVWHRAIWIGSGRNFTGSSRSKIINIPRFLLPLSVIKGLVIGLRYNYPRFVFFKIVYDAAIWIAILRSL</sequence>
<reference evidence="5 6" key="1">
    <citation type="journal article" date="2016" name="Nat. Commun.">
        <title>Thousands of microbial genomes shed light on interconnected biogeochemical processes in an aquifer system.</title>
        <authorList>
            <person name="Anantharaman K."/>
            <person name="Brown C.T."/>
            <person name="Hug L.A."/>
            <person name="Sharon I."/>
            <person name="Castelle C.J."/>
            <person name="Probst A.J."/>
            <person name="Thomas B.C."/>
            <person name="Singh A."/>
            <person name="Wilkins M.J."/>
            <person name="Karaoz U."/>
            <person name="Brodie E.L."/>
            <person name="Williams K.H."/>
            <person name="Hubbard S.S."/>
            <person name="Banfield J.F."/>
        </authorList>
    </citation>
    <scope>NUCLEOTIDE SEQUENCE [LARGE SCALE GENOMIC DNA]</scope>
</reference>
<dbReference type="PANTHER" id="PTHR43630:SF1">
    <property type="entry name" value="POLY-BETA-1,6-N-ACETYL-D-GLUCOSAMINE SYNTHASE"/>
    <property type="match status" value="1"/>
</dbReference>
<organism evidence="5 6">
    <name type="scientific">Candidatus Gottesmanbacteria bacterium RIFCSPHIGHO2_01_FULL_47_48</name>
    <dbReference type="NCBI Taxonomy" id="1798381"/>
    <lineage>
        <taxon>Bacteria</taxon>
        <taxon>Candidatus Gottesmaniibacteriota</taxon>
    </lineage>
</organism>
<dbReference type="EMBL" id="MFJK01000004">
    <property type="protein sequence ID" value="OGG19720.1"/>
    <property type="molecule type" value="Genomic_DNA"/>
</dbReference>
<dbReference type="STRING" id="1798381.A2721_01030"/>